<dbReference type="AlphaFoldDB" id="A0A0B2PH07"/>
<dbReference type="Proteomes" id="UP000053555">
    <property type="component" value="Unassembled WGS sequence"/>
</dbReference>
<sequence>MNHQTLFICMEKECKRVVVSFVPLLDAVVAPINFFFGSAIPLFEDDDSAFCPIQSVEEFFPVRL</sequence>
<proteinExistence type="predicted"/>
<name>A0A0B2PH07_GLYSO</name>
<protein>
    <submittedName>
        <fullName evidence="1">Uncharacterized protein</fullName>
    </submittedName>
</protein>
<gene>
    <name evidence="1" type="ORF">glysoja_032817</name>
</gene>
<dbReference type="EMBL" id="KN667349">
    <property type="protein sequence ID" value="KHN06974.1"/>
    <property type="molecule type" value="Genomic_DNA"/>
</dbReference>
<reference evidence="1" key="1">
    <citation type="submission" date="2014-07" db="EMBL/GenBank/DDBJ databases">
        <title>Identification of a novel salt tolerance gene in wild soybean by whole-genome sequencing.</title>
        <authorList>
            <person name="Lam H.-M."/>
            <person name="Qi X."/>
            <person name="Li M.-W."/>
            <person name="Liu X."/>
            <person name="Xie M."/>
            <person name="Ni M."/>
            <person name="Xu X."/>
        </authorList>
    </citation>
    <scope>NUCLEOTIDE SEQUENCE [LARGE SCALE GENOMIC DNA]</scope>
    <source>
        <tissue evidence="1">Root</tissue>
    </source>
</reference>
<organism evidence="1">
    <name type="scientific">Glycine soja</name>
    <name type="common">Wild soybean</name>
    <dbReference type="NCBI Taxonomy" id="3848"/>
    <lineage>
        <taxon>Eukaryota</taxon>
        <taxon>Viridiplantae</taxon>
        <taxon>Streptophyta</taxon>
        <taxon>Embryophyta</taxon>
        <taxon>Tracheophyta</taxon>
        <taxon>Spermatophyta</taxon>
        <taxon>Magnoliopsida</taxon>
        <taxon>eudicotyledons</taxon>
        <taxon>Gunneridae</taxon>
        <taxon>Pentapetalae</taxon>
        <taxon>rosids</taxon>
        <taxon>fabids</taxon>
        <taxon>Fabales</taxon>
        <taxon>Fabaceae</taxon>
        <taxon>Papilionoideae</taxon>
        <taxon>50 kb inversion clade</taxon>
        <taxon>NPAAA clade</taxon>
        <taxon>indigoferoid/millettioid clade</taxon>
        <taxon>Phaseoleae</taxon>
        <taxon>Glycine</taxon>
        <taxon>Glycine subgen. Soja</taxon>
    </lineage>
</organism>
<accession>A0A0B2PH07</accession>
<evidence type="ECO:0000313" key="1">
    <source>
        <dbReference type="EMBL" id="KHN06974.1"/>
    </source>
</evidence>